<accession>A0A9P5ZV38</accession>
<evidence type="ECO:0000313" key="2">
    <source>
        <dbReference type="Proteomes" id="UP000807025"/>
    </source>
</evidence>
<dbReference type="Proteomes" id="UP000807025">
    <property type="component" value="Unassembled WGS sequence"/>
</dbReference>
<dbReference type="AlphaFoldDB" id="A0A9P5ZV38"/>
<dbReference type="PANTHER" id="PTHR33096">
    <property type="entry name" value="CXC2 DOMAIN-CONTAINING PROTEIN"/>
    <property type="match status" value="1"/>
</dbReference>
<organism evidence="1 2">
    <name type="scientific">Pleurotus eryngii</name>
    <name type="common">Boletus of the steppes</name>
    <dbReference type="NCBI Taxonomy" id="5323"/>
    <lineage>
        <taxon>Eukaryota</taxon>
        <taxon>Fungi</taxon>
        <taxon>Dikarya</taxon>
        <taxon>Basidiomycota</taxon>
        <taxon>Agaricomycotina</taxon>
        <taxon>Agaricomycetes</taxon>
        <taxon>Agaricomycetidae</taxon>
        <taxon>Agaricales</taxon>
        <taxon>Pleurotineae</taxon>
        <taxon>Pleurotaceae</taxon>
        <taxon>Pleurotus</taxon>
    </lineage>
</organism>
<dbReference type="PANTHER" id="PTHR33096:SF1">
    <property type="entry name" value="CXC1-LIKE CYSTEINE CLUSTER ASSOCIATED WITH KDZ TRANSPOSASES DOMAIN-CONTAINING PROTEIN"/>
    <property type="match status" value="1"/>
</dbReference>
<comment type="caution">
    <text evidence="1">The sequence shown here is derived from an EMBL/GenBank/DDBJ whole genome shotgun (WGS) entry which is preliminary data.</text>
</comment>
<reference evidence="1" key="1">
    <citation type="submission" date="2020-11" db="EMBL/GenBank/DDBJ databases">
        <authorList>
            <consortium name="DOE Joint Genome Institute"/>
            <person name="Ahrendt S."/>
            <person name="Riley R."/>
            <person name="Andreopoulos W."/>
            <person name="Labutti K."/>
            <person name="Pangilinan J."/>
            <person name="Ruiz-Duenas F.J."/>
            <person name="Barrasa J.M."/>
            <person name="Sanchez-Garcia M."/>
            <person name="Camarero S."/>
            <person name="Miyauchi S."/>
            <person name="Serrano A."/>
            <person name="Linde D."/>
            <person name="Babiker R."/>
            <person name="Drula E."/>
            <person name="Ayuso-Fernandez I."/>
            <person name="Pacheco R."/>
            <person name="Padilla G."/>
            <person name="Ferreira P."/>
            <person name="Barriuso J."/>
            <person name="Kellner H."/>
            <person name="Castanera R."/>
            <person name="Alfaro M."/>
            <person name="Ramirez L."/>
            <person name="Pisabarro A.G."/>
            <person name="Kuo A."/>
            <person name="Tritt A."/>
            <person name="Lipzen A."/>
            <person name="He G."/>
            <person name="Yan M."/>
            <person name="Ng V."/>
            <person name="Cullen D."/>
            <person name="Martin F."/>
            <person name="Rosso M.-N."/>
            <person name="Henrissat B."/>
            <person name="Hibbett D."/>
            <person name="Martinez A.T."/>
            <person name="Grigoriev I.V."/>
        </authorList>
    </citation>
    <scope>NUCLEOTIDE SEQUENCE</scope>
    <source>
        <strain evidence="1">ATCC 90797</strain>
    </source>
</reference>
<dbReference type="EMBL" id="MU154593">
    <property type="protein sequence ID" value="KAF9492899.1"/>
    <property type="molecule type" value="Genomic_DNA"/>
</dbReference>
<proteinExistence type="predicted"/>
<evidence type="ECO:0000313" key="1">
    <source>
        <dbReference type="EMBL" id="KAF9492899.1"/>
    </source>
</evidence>
<keyword evidence="2" id="KW-1185">Reference proteome</keyword>
<gene>
    <name evidence="1" type="ORF">BDN71DRAFT_1483650</name>
</gene>
<protein>
    <submittedName>
        <fullName evidence="1">Uncharacterized protein</fullName>
    </submittedName>
</protein>
<dbReference type="Pfam" id="PF18758">
    <property type="entry name" value="KDZ"/>
    <property type="match status" value="1"/>
</dbReference>
<sequence length="160" mass="18135">MPISNAILAGCEKSFTAADNSRMKASTQFFGCMALMGLICRHDQVLWLVNMSSVGEKQHYIIALLETLFQHLPHNFSVGVLYDIVCQLHRSCLKFSFLDHYLNRMSFGISVFHVFGHQWPCQVAYHPRKVVGFGLTDGKGCECFCTKLMEVTSIIVFYTL</sequence>
<name>A0A9P5ZV38_PLEER</name>
<dbReference type="OrthoDB" id="3364670at2759"/>
<dbReference type="InterPro" id="IPR040521">
    <property type="entry name" value="KDZ"/>
</dbReference>